<evidence type="ECO:0000313" key="1">
    <source>
        <dbReference type="EMBL" id="ORX95689.1"/>
    </source>
</evidence>
<gene>
    <name evidence="1" type="ORF">BCR34DRAFT_193819</name>
</gene>
<comment type="caution">
    <text evidence="1">The sequence shown here is derived from an EMBL/GenBank/DDBJ whole genome shotgun (WGS) entry which is preliminary data.</text>
</comment>
<reference evidence="1 2" key="1">
    <citation type="submission" date="2016-07" db="EMBL/GenBank/DDBJ databases">
        <title>Pervasive Adenine N6-methylation of Active Genes in Fungi.</title>
        <authorList>
            <consortium name="DOE Joint Genome Institute"/>
            <person name="Mondo S.J."/>
            <person name="Dannebaum R.O."/>
            <person name="Kuo R.C."/>
            <person name="Labutti K."/>
            <person name="Haridas S."/>
            <person name="Kuo A."/>
            <person name="Salamov A."/>
            <person name="Ahrendt S.R."/>
            <person name="Lipzen A."/>
            <person name="Sullivan W."/>
            <person name="Andreopoulos W.B."/>
            <person name="Clum A."/>
            <person name="Lindquist E."/>
            <person name="Daum C."/>
            <person name="Ramamoorthy G.K."/>
            <person name="Gryganskyi A."/>
            <person name="Culley D."/>
            <person name="Magnuson J.K."/>
            <person name="James T.Y."/>
            <person name="O'Malley M.A."/>
            <person name="Stajich J.E."/>
            <person name="Spatafora J.W."/>
            <person name="Visel A."/>
            <person name="Grigoriev I.V."/>
        </authorList>
    </citation>
    <scope>NUCLEOTIDE SEQUENCE [LARGE SCALE GENOMIC DNA]</scope>
    <source>
        <strain evidence="1 2">CBS 115471</strain>
    </source>
</reference>
<evidence type="ECO:0000313" key="2">
    <source>
        <dbReference type="Proteomes" id="UP000193144"/>
    </source>
</evidence>
<proteinExistence type="predicted"/>
<accession>A0A1Y1YCG7</accession>
<dbReference type="EMBL" id="MCFA01000272">
    <property type="protein sequence ID" value="ORX95689.1"/>
    <property type="molecule type" value="Genomic_DNA"/>
</dbReference>
<organism evidence="1 2">
    <name type="scientific">Clohesyomyces aquaticus</name>
    <dbReference type="NCBI Taxonomy" id="1231657"/>
    <lineage>
        <taxon>Eukaryota</taxon>
        <taxon>Fungi</taxon>
        <taxon>Dikarya</taxon>
        <taxon>Ascomycota</taxon>
        <taxon>Pezizomycotina</taxon>
        <taxon>Dothideomycetes</taxon>
        <taxon>Pleosporomycetidae</taxon>
        <taxon>Pleosporales</taxon>
        <taxon>Lindgomycetaceae</taxon>
        <taxon>Clohesyomyces</taxon>
    </lineage>
</organism>
<dbReference type="AlphaFoldDB" id="A0A1Y1YCG7"/>
<dbReference type="Proteomes" id="UP000193144">
    <property type="component" value="Unassembled WGS sequence"/>
</dbReference>
<sequence>MIYGYVLTNLGPASLEEEPLYTSSLNNVCRKSCRWIMWRKPNQTSPLFSFKRSEGPQYAFHNGRLRYRLRGQFVLTYSRLHLFPLAKSPDWGVILCRRHSRARASSFGATTRAHPGNKNPSCWENPQPTKCRDSRLLPNGTFCTPPLVWRTGLRYEGAEFLLAGRDGSNLLRLLSLCICALPADRASRRRECTRLRTWNSWRHQPCTGESHQLTLS</sequence>
<name>A0A1Y1YCG7_9PLEO</name>
<protein>
    <submittedName>
        <fullName evidence="1">Uncharacterized protein</fullName>
    </submittedName>
</protein>
<keyword evidence="2" id="KW-1185">Reference proteome</keyword>